<dbReference type="PRINTS" id="PR01727">
    <property type="entry name" value="DNABINDINGHU"/>
</dbReference>
<gene>
    <name evidence="4" type="ORF">HP555_06515</name>
</gene>
<dbReference type="Pfam" id="PF00216">
    <property type="entry name" value="Bac_DNA_binding"/>
    <property type="match status" value="1"/>
</dbReference>
<dbReference type="GO" id="GO:0005829">
    <property type="term" value="C:cytosol"/>
    <property type="evidence" value="ECO:0007669"/>
    <property type="project" value="TreeGrafter"/>
</dbReference>
<protein>
    <submittedName>
        <fullName evidence="4">Integration host factor subunit beta</fullName>
    </submittedName>
</protein>
<dbReference type="GO" id="GO:0003677">
    <property type="term" value="F:DNA binding"/>
    <property type="evidence" value="ECO:0007669"/>
    <property type="project" value="UniProtKB-KW"/>
</dbReference>
<keyword evidence="5" id="KW-1185">Reference proteome</keyword>
<sequence>MNKSELIEALAEATNIPVQEAASITNTIIETMSDALARGESIEIRGFGSFVVKEYDSYTGRNPKTGEKIKVKPKKLPFFKVGKDLRERVNKMS</sequence>
<dbReference type="PANTHER" id="PTHR33175:SF5">
    <property type="entry name" value="INTEGRATION HOST FACTOR SUBUNIT BETA"/>
    <property type="match status" value="1"/>
</dbReference>
<dbReference type="InterPro" id="IPR010992">
    <property type="entry name" value="IHF-like_DNA-bd_dom_sf"/>
</dbReference>
<dbReference type="Gene3D" id="4.10.520.10">
    <property type="entry name" value="IHF-like DNA-binding proteins"/>
    <property type="match status" value="1"/>
</dbReference>
<reference evidence="4 5" key="1">
    <citation type="submission" date="2020-05" db="EMBL/GenBank/DDBJ databases">
        <title>Complete genome of Desulfobulbus oligotrophicus.</title>
        <authorList>
            <person name="Podar M."/>
        </authorList>
    </citation>
    <scope>NUCLEOTIDE SEQUENCE [LARGE SCALE GENOMIC DNA]</scope>
    <source>
        <strain evidence="4 5">Prop6</strain>
    </source>
</reference>
<dbReference type="PANTHER" id="PTHR33175">
    <property type="entry name" value="DNA-BINDING PROTEIN HU"/>
    <property type="match status" value="1"/>
</dbReference>
<evidence type="ECO:0000313" key="5">
    <source>
        <dbReference type="Proteomes" id="UP000596092"/>
    </source>
</evidence>
<dbReference type="InterPro" id="IPR000119">
    <property type="entry name" value="Hist_DNA-bd"/>
</dbReference>
<comment type="similarity">
    <text evidence="1 3">Belongs to the bacterial histone-like protein family.</text>
</comment>
<evidence type="ECO:0000256" key="2">
    <source>
        <dbReference type="ARBA" id="ARBA00023125"/>
    </source>
</evidence>
<dbReference type="EMBL" id="CP054140">
    <property type="protein sequence ID" value="QQG65543.1"/>
    <property type="molecule type" value="Genomic_DNA"/>
</dbReference>
<dbReference type="GO" id="GO:0030527">
    <property type="term" value="F:structural constituent of chromatin"/>
    <property type="evidence" value="ECO:0007669"/>
    <property type="project" value="InterPro"/>
</dbReference>
<dbReference type="SMART" id="SM00411">
    <property type="entry name" value="BHL"/>
    <property type="match status" value="1"/>
</dbReference>
<accession>A0A7T6AQB3</accession>
<dbReference type="CDD" id="cd13836">
    <property type="entry name" value="IHF_B"/>
    <property type="match status" value="1"/>
</dbReference>
<dbReference type="AlphaFoldDB" id="A0A7T6AQB3"/>
<dbReference type="SUPFAM" id="SSF47729">
    <property type="entry name" value="IHF-like DNA-binding proteins"/>
    <property type="match status" value="1"/>
</dbReference>
<dbReference type="Proteomes" id="UP000596092">
    <property type="component" value="Chromosome"/>
</dbReference>
<evidence type="ECO:0000256" key="3">
    <source>
        <dbReference type="RuleBase" id="RU003939"/>
    </source>
</evidence>
<proteinExistence type="inferred from homology"/>
<name>A0A7T6AQB3_9BACT</name>
<dbReference type="KEGG" id="dog:HP555_06515"/>
<evidence type="ECO:0000256" key="1">
    <source>
        <dbReference type="ARBA" id="ARBA00010529"/>
    </source>
</evidence>
<evidence type="ECO:0000313" key="4">
    <source>
        <dbReference type="EMBL" id="QQG65543.1"/>
    </source>
</evidence>
<organism evidence="4 5">
    <name type="scientific">Desulfobulbus oligotrophicus</name>
    <dbReference type="NCBI Taxonomy" id="1909699"/>
    <lineage>
        <taxon>Bacteria</taxon>
        <taxon>Pseudomonadati</taxon>
        <taxon>Thermodesulfobacteriota</taxon>
        <taxon>Desulfobulbia</taxon>
        <taxon>Desulfobulbales</taxon>
        <taxon>Desulfobulbaceae</taxon>
        <taxon>Desulfobulbus</taxon>
    </lineage>
</organism>
<keyword evidence="2" id="KW-0238">DNA-binding</keyword>
<dbReference type="RefSeq" id="WP_199264364.1">
    <property type="nucleotide sequence ID" value="NZ_CP054140.1"/>
</dbReference>